<comment type="caution">
    <text evidence="3">The sequence shown here is derived from an EMBL/GenBank/DDBJ whole genome shotgun (WGS) entry which is preliminary data.</text>
</comment>
<proteinExistence type="predicted"/>
<accession>A0ABQ6JC78</accession>
<gene>
    <name evidence="3" type="ORF">GCM10025855_40150</name>
</gene>
<name>A0ABQ6JC78_9GAMM</name>
<reference evidence="4" key="1">
    <citation type="journal article" date="2019" name="Int. J. Syst. Evol. Microbiol.">
        <title>The Global Catalogue of Microorganisms (GCM) 10K type strain sequencing project: providing services to taxonomists for standard genome sequencing and annotation.</title>
        <authorList>
            <consortium name="The Broad Institute Genomics Platform"/>
            <consortium name="The Broad Institute Genome Sequencing Center for Infectious Disease"/>
            <person name="Wu L."/>
            <person name="Ma J."/>
        </authorList>
    </citation>
    <scope>NUCLEOTIDE SEQUENCE [LARGE SCALE GENOMIC DNA]</scope>
    <source>
        <strain evidence="4">NBRC 102030</strain>
    </source>
</reference>
<feature type="domain" description="N-terminal" evidence="2">
    <location>
        <begin position="49"/>
        <end position="91"/>
    </location>
</feature>
<dbReference type="InterPro" id="IPR013610">
    <property type="entry name" value="ArdC_N"/>
</dbReference>
<feature type="region of interest" description="Disordered" evidence="1">
    <location>
        <begin position="1"/>
        <end position="38"/>
    </location>
</feature>
<evidence type="ECO:0000256" key="1">
    <source>
        <dbReference type="SAM" id="MobiDB-lite"/>
    </source>
</evidence>
<sequence length="114" mass="12872">MTHSITTPASHTKPFSEQASLQATSRLSKDDISKSKTKSKSAKAFKKVDMYQVVTDQIIAALDKGVKPWVCPWQRNSIGAGLPINFDTKKPIAVLMFCCYGRRHLMRDFHQINF</sequence>
<feature type="compositionally biased region" description="Polar residues" evidence="1">
    <location>
        <begin position="1"/>
        <end position="26"/>
    </location>
</feature>
<evidence type="ECO:0000313" key="3">
    <source>
        <dbReference type="EMBL" id="GMA84482.1"/>
    </source>
</evidence>
<organism evidence="3 4">
    <name type="scientific">Shewanella glacialipiscicola</name>
    <dbReference type="NCBI Taxonomy" id="614069"/>
    <lineage>
        <taxon>Bacteria</taxon>
        <taxon>Pseudomonadati</taxon>
        <taxon>Pseudomonadota</taxon>
        <taxon>Gammaproteobacteria</taxon>
        <taxon>Alteromonadales</taxon>
        <taxon>Shewanellaceae</taxon>
        <taxon>Shewanella</taxon>
    </lineage>
</organism>
<keyword evidence="4" id="KW-1185">Reference proteome</keyword>
<dbReference type="EMBL" id="BSUY01000002">
    <property type="protein sequence ID" value="GMA84482.1"/>
    <property type="molecule type" value="Genomic_DNA"/>
</dbReference>
<dbReference type="Proteomes" id="UP001157046">
    <property type="component" value="Unassembled WGS sequence"/>
</dbReference>
<evidence type="ECO:0000259" key="2">
    <source>
        <dbReference type="Pfam" id="PF08401"/>
    </source>
</evidence>
<evidence type="ECO:0000313" key="4">
    <source>
        <dbReference type="Proteomes" id="UP001157046"/>
    </source>
</evidence>
<dbReference type="Pfam" id="PF08401">
    <property type="entry name" value="ArdcN"/>
    <property type="match status" value="1"/>
</dbReference>
<protein>
    <recommendedName>
        <fullName evidence="2">N-terminal domain-containing protein</fullName>
    </recommendedName>
</protein>